<evidence type="ECO:0000313" key="5">
    <source>
        <dbReference type="EMBL" id="MBS6941369.1"/>
    </source>
</evidence>
<evidence type="ECO:0000259" key="4">
    <source>
        <dbReference type="SMART" id="SM00382"/>
    </source>
</evidence>
<dbReference type="GO" id="GO:0016887">
    <property type="term" value="F:ATP hydrolysis activity"/>
    <property type="evidence" value="ECO:0007669"/>
    <property type="project" value="InterPro"/>
</dbReference>
<evidence type="ECO:0000256" key="1">
    <source>
        <dbReference type="ARBA" id="ARBA00006914"/>
    </source>
</evidence>
<dbReference type="AlphaFoldDB" id="A0A943UU51"/>
<dbReference type="InterPro" id="IPR003959">
    <property type="entry name" value="ATPase_AAA_core"/>
</dbReference>
<proteinExistence type="inferred from homology"/>
<evidence type="ECO:0000256" key="3">
    <source>
        <dbReference type="ARBA" id="ARBA00022840"/>
    </source>
</evidence>
<dbReference type="Pfam" id="PF00004">
    <property type="entry name" value="AAA"/>
    <property type="match status" value="1"/>
</dbReference>
<dbReference type="PANTHER" id="PTHR23073">
    <property type="entry name" value="26S PROTEASOME REGULATORY SUBUNIT"/>
    <property type="match status" value="1"/>
</dbReference>
<comment type="caution">
    <text evidence="5">The sequence shown here is derived from an EMBL/GenBank/DDBJ whole genome shotgun (WGS) entry which is preliminary data.</text>
</comment>
<dbReference type="EMBL" id="JAGZSV010000169">
    <property type="protein sequence ID" value="MBS6941369.1"/>
    <property type="molecule type" value="Genomic_DNA"/>
</dbReference>
<dbReference type="InterPro" id="IPR027417">
    <property type="entry name" value="P-loop_NTPase"/>
</dbReference>
<reference evidence="5" key="1">
    <citation type="submission" date="2021-02" db="EMBL/GenBank/DDBJ databases">
        <title>Infant gut strain persistence is associated with maternal origin, phylogeny, and functional potential including surface adhesion and iron acquisition.</title>
        <authorList>
            <person name="Lou Y.C."/>
        </authorList>
    </citation>
    <scope>NUCLEOTIDE SEQUENCE</scope>
    <source>
        <strain evidence="5">L2_039_000G1_dasL2_039_000G1_concoct_11</strain>
    </source>
</reference>
<dbReference type="InterPro" id="IPR050221">
    <property type="entry name" value="26S_Proteasome_ATPase"/>
</dbReference>
<comment type="similarity">
    <text evidence="1">Belongs to the AAA ATPase family.</text>
</comment>
<dbReference type="SUPFAM" id="SSF52540">
    <property type="entry name" value="P-loop containing nucleoside triphosphate hydrolases"/>
    <property type="match status" value="1"/>
</dbReference>
<dbReference type="GO" id="GO:0005524">
    <property type="term" value="F:ATP binding"/>
    <property type="evidence" value="ECO:0007669"/>
    <property type="project" value="UniProtKB-KW"/>
</dbReference>
<keyword evidence="3" id="KW-0067">ATP-binding</keyword>
<gene>
    <name evidence="5" type="ORF">KH142_07850</name>
</gene>
<keyword evidence="2" id="KW-0547">Nucleotide-binding</keyword>
<dbReference type="InterPro" id="IPR003593">
    <property type="entry name" value="AAA+_ATPase"/>
</dbReference>
<dbReference type="Gene3D" id="3.40.50.300">
    <property type="entry name" value="P-loop containing nucleotide triphosphate hydrolases"/>
    <property type="match status" value="1"/>
</dbReference>
<dbReference type="Proteomes" id="UP000727506">
    <property type="component" value="Unassembled WGS sequence"/>
</dbReference>
<evidence type="ECO:0000313" key="6">
    <source>
        <dbReference type="Proteomes" id="UP000727506"/>
    </source>
</evidence>
<dbReference type="SMART" id="SM00382">
    <property type="entry name" value="AAA"/>
    <property type="match status" value="1"/>
</dbReference>
<organism evidence="5 6">
    <name type="scientific">Slackia piriformis</name>
    <dbReference type="NCBI Taxonomy" id="626934"/>
    <lineage>
        <taxon>Bacteria</taxon>
        <taxon>Bacillati</taxon>
        <taxon>Actinomycetota</taxon>
        <taxon>Coriobacteriia</taxon>
        <taxon>Eggerthellales</taxon>
        <taxon>Eggerthellaceae</taxon>
        <taxon>Slackia</taxon>
    </lineage>
</organism>
<dbReference type="CDD" id="cd19481">
    <property type="entry name" value="RecA-like_protease"/>
    <property type="match status" value="1"/>
</dbReference>
<sequence length="343" mass="37870">MKKRDVVELIRCHAEGNDKGFRDESISIAREFAASGDQRLAEYIMALLSNANTLSPQFDGQPGFLTAVSSATSALPLPDPIADDVSGIINALRSSIGVNKFLFYGPPGTGKTEAVKQVARILDRDLFMVDFDVVIDSKLGQTSKNITSLFKEISGFAQPGRAIVLFDEIDALALDRTSDNDVREMGRATSILLRELDRLDGSIAVFATTNLHDSFDKALLRRFDACIDFGRYARSDLEEVAEFILDAMLSKYNSPARDVRIFKKILSQQKTLPYPADLLNTIKTSVAFSEPGSKYDYLRRLYLQLTGEASVTPEVLRSQGFTMREIEKLTGVSKSSVSRTLNG</sequence>
<accession>A0A943UU51</accession>
<protein>
    <submittedName>
        <fullName evidence="5">AAA family ATPase</fullName>
    </submittedName>
</protein>
<evidence type="ECO:0000256" key="2">
    <source>
        <dbReference type="ARBA" id="ARBA00022741"/>
    </source>
</evidence>
<feature type="domain" description="AAA+ ATPase" evidence="4">
    <location>
        <begin position="97"/>
        <end position="233"/>
    </location>
</feature>
<name>A0A943UU51_9ACTN</name>